<dbReference type="EMBL" id="BMQQ01000007">
    <property type="protein sequence ID" value="GGT29160.1"/>
    <property type="molecule type" value="Genomic_DNA"/>
</dbReference>
<gene>
    <name evidence="1" type="ORF">GCM10014713_23370</name>
</gene>
<proteinExistence type="predicted"/>
<evidence type="ECO:0008006" key="3">
    <source>
        <dbReference type="Google" id="ProtNLM"/>
    </source>
</evidence>
<dbReference type="RefSeq" id="WP_019884149.1">
    <property type="nucleotide sequence ID" value="NZ_BMQQ01000007.1"/>
</dbReference>
<reference evidence="1" key="2">
    <citation type="submission" date="2020-09" db="EMBL/GenBank/DDBJ databases">
        <authorList>
            <person name="Sun Q."/>
            <person name="Ohkuma M."/>
        </authorList>
    </citation>
    <scope>NUCLEOTIDE SEQUENCE</scope>
    <source>
        <strain evidence="1">JCM 3172</strain>
    </source>
</reference>
<accession>A0A918H1D5</accession>
<sequence length="318" mass="34646">MSVGAARTVSELPAPDGWDFGDFPYGLEPLTLPEPPVPGTDDGVPDVLPGGAAVAAAQPACARTGPGPASAELAHQLYWFRWITGHQVTFAVWQLLAHALHQARSRPDPADSLTAMAELTRSYTAMLLYTSSCPKDVYAAVIRPSMYLQHRGFSGTWAPDFAPVRGLLRGKKFAWNDTPEGQALGREVRMYHAVHSGVAAKLVPDGRSLLQETAAHPSRPQHPGMQALVYDNYFLTLRGPVTTADLVDQLRRRLRAVRLDVAANGLYPGLTPEEDAELPEELRTDDVRTCEREFHGILRRTDVSAAGLTPRLLDGTAR</sequence>
<name>A0A918H1D5_9ACTN</name>
<reference evidence="1" key="1">
    <citation type="journal article" date="2014" name="Int. J. Syst. Evol. Microbiol.">
        <title>Complete genome sequence of Corynebacterium casei LMG S-19264T (=DSM 44701T), isolated from a smear-ripened cheese.</title>
        <authorList>
            <consortium name="US DOE Joint Genome Institute (JGI-PGF)"/>
            <person name="Walter F."/>
            <person name="Albersmeier A."/>
            <person name="Kalinowski J."/>
            <person name="Ruckert C."/>
        </authorList>
    </citation>
    <scope>NUCLEOTIDE SEQUENCE</scope>
    <source>
        <strain evidence="1">JCM 3172</strain>
    </source>
</reference>
<keyword evidence="2" id="KW-1185">Reference proteome</keyword>
<organism evidence="1 2">
    <name type="scientific">Streptomyces purpureus</name>
    <dbReference type="NCBI Taxonomy" id="1951"/>
    <lineage>
        <taxon>Bacteria</taxon>
        <taxon>Bacillati</taxon>
        <taxon>Actinomycetota</taxon>
        <taxon>Actinomycetes</taxon>
        <taxon>Kitasatosporales</taxon>
        <taxon>Streptomycetaceae</taxon>
        <taxon>Streptomyces</taxon>
    </lineage>
</organism>
<dbReference type="Proteomes" id="UP000619486">
    <property type="component" value="Unassembled WGS sequence"/>
</dbReference>
<dbReference type="AlphaFoldDB" id="A0A918H1D5"/>
<protein>
    <recommendedName>
        <fullName evidence="3">L-tyrosine 3-hydroxylase</fullName>
    </recommendedName>
</protein>
<comment type="caution">
    <text evidence="1">The sequence shown here is derived from an EMBL/GenBank/DDBJ whole genome shotgun (WGS) entry which is preliminary data.</text>
</comment>
<evidence type="ECO:0000313" key="2">
    <source>
        <dbReference type="Proteomes" id="UP000619486"/>
    </source>
</evidence>
<evidence type="ECO:0000313" key="1">
    <source>
        <dbReference type="EMBL" id="GGT29160.1"/>
    </source>
</evidence>